<gene>
    <name evidence="1" type="ORF">J2S70_000245</name>
</gene>
<name>A0ABT9NF42_9ACTO</name>
<dbReference type="EMBL" id="JAUSQX010000001">
    <property type="protein sequence ID" value="MDP9805663.1"/>
    <property type="molecule type" value="Genomic_DNA"/>
</dbReference>
<proteinExistence type="predicted"/>
<sequence length="42" mass="4962">MSLSIIVIPFHTSFEVASRFADIYTKYFRILTSINITQRAYF</sequence>
<dbReference type="Proteomes" id="UP001243212">
    <property type="component" value="Unassembled WGS sequence"/>
</dbReference>
<accession>A0ABT9NF42</accession>
<comment type="caution">
    <text evidence="1">The sequence shown here is derived from an EMBL/GenBank/DDBJ whole genome shotgun (WGS) entry which is preliminary data.</text>
</comment>
<organism evidence="1 2">
    <name type="scientific">Trueperella bonasi</name>
    <dbReference type="NCBI Taxonomy" id="312286"/>
    <lineage>
        <taxon>Bacteria</taxon>
        <taxon>Bacillati</taxon>
        <taxon>Actinomycetota</taxon>
        <taxon>Actinomycetes</taxon>
        <taxon>Actinomycetales</taxon>
        <taxon>Actinomycetaceae</taxon>
        <taxon>Trueperella</taxon>
    </lineage>
</organism>
<evidence type="ECO:0000313" key="2">
    <source>
        <dbReference type="Proteomes" id="UP001243212"/>
    </source>
</evidence>
<evidence type="ECO:0000313" key="1">
    <source>
        <dbReference type="EMBL" id="MDP9805663.1"/>
    </source>
</evidence>
<protein>
    <submittedName>
        <fullName evidence="1">Uncharacterized protein</fullName>
    </submittedName>
</protein>
<reference evidence="1 2" key="1">
    <citation type="submission" date="2023-07" db="EMBL/GenBank/DDBJ databases">
        <title>Sequencing the genomes of 1000 actinobacteria strains.</title>
        <authorList>
            <person name="Klenk H.-P."/>
        </authorList>
    </citation>
    <scope>NUCLEOTIDE SEQUENCE [LARGE SCALE GENOMIC DNA]</scope>
    <source>
        <strain evidence="1 2">DSM 17163</strain>
    </source>
</reference>
<keyword evidence="2" id="KW-1185">Reference proteome</keyword>